<dbReference type="AlphaFoldDB" id="A0A0A8X114"/>
<protein>
    <submittedName>
        <fullName evidence="1">Uncharacterized protein</fullName>
    </submittedName>
</protein>
<reference evidence="1 2" key="1">
    <citation type="submission" date="2013-06" db="EMBL/GenBank/DDBJ databases">
        <title>Whole genome shotgun sequence of Bacillus selenatarsenatis SF-1.</title>
        <authorList>
            <person name="Kuroda M."/>
            <person name="Sei K."/>
            <person name="Yamashita M."/>
            <person name="Ike M."/>
        </authorList>
    </citation>
    <scope>NUCLEOTIDE SEQUENCE [LARGE SCALE GENOMIC DNA]</scope>
    <source>
        <strain evidence="1 2">SF-1</strain>
    </source>
</reference>
<organism evidence="1 2">
    <name type="scientific">Mesobacillus selenatarsenatis (strain DSM 18680 / JCM 14380 / FERM P-15431 / SF-1)</name>
    <dbReference type="NCBI Taxonomy" id="1321606"/>
    <lineage>
        <taxon>Bacteria</taxon>
        <taxon>Bacillati</taxon>
        <taxon>Bacillota</taxon>
        <taxon>Bacilli</taxon>
        <taxon>Bacillales</taxon>
        <taxon>Bacillaceae</taxon>
        <taxon>Mesobacillus</taxon>
    </lineage>
</organism>
<evidence type="ECO:0000313" key="2">
    <source>
        <dbReference type="Proteomes" id="UP000031014"/>
    </source>
</evidence>
<proteinExistence type="predicted"/>
<keyword evidence="2" id="KW-1185">Reference proteome</keyword>
<sequence>MDNSRMMKNKIKAFPANGHNSVSFAMQNAKKGTQKSHFHAPYQCAIYSVILMIKQKKN</sequence>
<gene>
    <name evidence="1" type="ORF">SAMD00020551_1024</name>
</gene>
<comment type="caution">
    <text evidence="1">The sequence shown here is derived from an EMBL/GenBank/DDBJ whole genome shotgun (WGS) entry which is preliminary data.</text>
</comment>
<dbReference type="Proteomes" id="UP000031014">
    <property type="component" value="Unassembled WGS sequence"/>
</dbReference>
<name>A0A0A8X114_MESS1</name>
<accession>A0A0A8X114</accession>
<dbReference type="EMBL" id="BASE01000019">
    <property type="protein sequence ID" value="GAM12889.1"/>
    <property type="molecule type" value="Genomic_DNA"/>
</dbReference>
<evidence type="ECO:0000313" key="1">
    <source>
        <dbReference type="EMBL" id="GAM12889.1"/>
    </source>
</evidence>